<keyword evidence="7 12" id="KW-0375">Hydrogen ion transport</keyword>
<dbReference type="GO" id="GO:0015078">
    <property type="term" value="F:proton transmembrane transporter activity"/>
    <property type="evidence" value="ECO:0007669"/>
    <property type="project" value="InterPro"/>
</dbReference>
<feature type="transmembrane region" description="Helical" evidence="13">
    <location>
        <begin position="6"/>
        <end position="30"/>
    </location>
</feature>
<evidence type="ECO:0000313" key="14">
    <source>
        <dbReference type="EMBL" id="AMY96210.1"/>
    </source>
</evidence>
<keyword evidence="9 12" id="KW-0406">Ion transport</keyword>
<evidence type="ECO:0000256" key="2">
    <source>
        <dbReference type="ARBA" id="ARBA00008892"/>
    </source>
</evidence>
<dbReference type="GO" id="GO:0015986">
    <property type="term" value="P:proton motive force-driven ATP synthesis"/>
    <property type="evidence" value="ECO:0007669"/>
    <property type="project" value="InterPro"/>
</dbReference>
<accession>A0A159ZLQ0</accession>
<evidence type="ECO:0000256" key="11">
    <source>
        <dbReference type="ARBA" id="ARBA00023136"/>
    </source>
</evidence>
<evidence type="ECO:0000256" key="5">
    <source>
        <dbReference type="ARBA" id="ARBA00022547"/>
    </source>
</evidence>
<comment type="subunit">
    <text evidence="3">F-type ATPases have 2 components, CF(1) - the catalytic core - and CF(0) - the membrane proton channel.</text>
</comment>
<dbReference type="EMBL" id="KU343209">
    <property type="protein sequence ID" value="AMY96210.1"/>
    <property type="molecule type" value="Genomic_DNA"/>
</dbReference>
<dbReference type="GO" id="GO:0045259">
    <property type="term" value="C:proton-transporting ATP synthase complex"/>
    <property type="evidence" value="ECO:0007669"/>
    <property type="project" value="UniProtKB-KW"/>
</dbReference>
<dbReference type="Pfam" id="PF00895">
    <property type="entry name" value="ATP-synt_8"/>
    <property type="match status" value="1"/>
</dbReference>
<protein>
    <recommendedName>
        <fullName evidence="12">ATP synthase complex subunit 8</fullName>
    </recommendedName>
</protein>
<evidence type="ECO:0000256" key="10">
    <source>
        <dbReference type="ARBA" id="ARBA00023128"/>
    </source>
</evidence>
<keyword evidence="6 12" id="KW-0812">Transmembrane</keyword>
<evidence type="ECO:0000256" key="9">
    <source>
        <dbReference type="ARBA" id="ARBA00023065"/>
    </source>
</evidence>
<keyword evidence="4 12" id="KW-0813">Transport</keyword>
<evidence type="ECO:0000256" key="7">
    <source>
        <dbReference type="ARBA" id="ARBA00022781"/>
    </source>
</evidence>
<keyword evidence="8 13" id="KW-1133">Transmembrane helix</keyword>
<evidence type="ECO:0000256" key="8">
    <source>
        <dbReference type="ARBA" id="ARBA00022989"/>
    </source>
</evidence>
<proteinExistence type="inferred from homology"/>
<name>A0A159ZLQ0_9EUCA</name>
<dbReference type="GeneID" id="27438721"/>
<dbReference type="GO" id="GO:0031966">
    <property type="term" value="C:mitochondrial membrane"/>
    <property type="evidence" value="ECO:0007669"/>
    <property type="project" value="UniProtKB-SubCell"/>
</dbReference>
<evidence type="ECO:0000256" key="6">
    <source>
        <dbReference type="ARBA" id="ARBA00022692"/>
    </source>
</evidence>
<evidence type="ECO:0000256" key="12">
    <source>
        <dbReference type="RuleBase" id="RU003661"/>
    </source>
</evidence>
<comment type="subcellular location">
    <subcellularLocation>
        <location evidence="1 12">Mitochondrion membrane</location>
        <topology evidence="1 12">Single-pass membrane protein</topology>
    </subcellularLocation>
</comment>
<gene>
    <name evidence="14" type="primary">ATP8</name>
</gene>
<evidence type="ECO:0000256" key="3">
    <source>
        <dbReference type="ARBA" id="ARBA00011291"/>
    </source>
</evidence>
<dbReference type="InterPro" id="IPR001421">
    <property type="entry name" value="ATP8_metazoa"/>
</dbReference>
<evidence type="ECO:0000256" key="1">
    <source>
        <dbReference type="ARBA" id="ARBA00004304"/>
    </source>
</evidence>
<organism evidence="14">
    <name type="scientific">Parasesarma tripectinis</name>
    <dbReference type="NCBI Taxonomy" id="1834479"/>
    <lineage>
        <taxon>Eukaryota</taxon>
        <taxon>Metazoa</taxon>
        <taxon>Ecdysozoa</taxon>
        <taxon>Arthropoda</taxon>
        <taxon>Crustacea</taxon>
        <taxon>Multicrustacea</taxon>
        <taxon>Malacostraca</taxon>
        <taxon>Eumalacostraca</taxon>
        <taxon>Eucarida</taxon>
        <taxon>Decapoda</taxon>
        <taxon>Pleocyemata</taxon>
        <taxon>Brachyura</taxon>
        <taxon>Eubrachyura</taxon>
        <taxon>Grapsoidea</taxon>
        <taxon>Sesarmidae</taxon>
        <taxon>Parasesarma</taxon>
    </lineage>
</organism>
<dbReference type="RefSeq" id="YP_009251014.1">
    <property type="nucleotide sequence ID" value="NC_030046.2"/>
</dbReference>
<keyword evidence="10 12" id="KW-0496">Mitochondrion</keyword>
<dbReference type="CTD" id="4509"/>
<evidence type="ECO:0000256" key="13">
    <source>
        <dbReference type="SAM" id="Phobius"/>
    </source>
</evidence>
<geneLocation type="mitochondrion" evidence="14"/>
<dbReference type="AlphaFoldDB" id="A0A159ZLQ0"/>
<reference evidence="14" key="1">
    <citation type="submission" date="2017-01" db="EMBL/GenBank/DDBJ databases">
        <title>Parasesarma tripectinis mitochondrial DNA.</title>
        <authorList>
            <person name="Park Y.J."/>
            <person name="Park C.E."/>
            <person name="Lee S.H."/>
            <person name="Ko H.S."/>
            <person name="Shin J.H."/>
        </authorList>
    </citation>
    <scope>NUCLEOTIDE SEQUENCE</scope>
</reference>
<keyword evidence="5 12" id="KW-0138">CF(0)</keyword>
<comment type="similarity">
    <text evidence="2 12">Belongs to the ATPase protein 8 family.</text>
</comment>
<keyword evidence="11 13" id="KW-0472">Membrane</keyword>
<sequence length="52" mass="6520">MPQMAPLYWLYLFIFFLFTLLLFFMMNYFIKPFNNISPISHETKFIFKSWKL</sequence>
<evidence type="ECO:0000256" key="4">
    <source>
        <dbReference type="ARBA" id="ARBA00022448"/>
    </source>
</evidence>